<evidence type="ECO:0000256" key="3">
    <source>
        <dbReference type="ARBA" id="ARBA00022448"/>
    </source>
</evidence>
<evidence type="ECO:0000256" key="6">
    <source>
        <dbReference type="ARBA" id="ARBA00022737"/>
    </source>
</evidence>
<dbReference type="FunFam" id="1.25.40.470:FF:000002">
    <property type="entry name" value="Coatomer subunit alpha"/>
    <property type="match status" value="1"/>
</dbReference>
<keyword evidence="4" id="KW-0963">Cytoplasm</keyword>
<feature type="domain" description="COPA/B TPR" evidence="11">
    <location>
        <begin position="13"/>
        <end position="158"/>
    </location>
</feature>
<name>A0ABD2Z786_9GENT</name>
<dbReference type="GO" id="GO:0000139">
    <property type="term" value="C:Golgi membrane"/>
    <property type="evidence" value="ECO:0007669"/>
    <property type="project" value="UniProtKB-SubCell"/>
</dbReference>
<keyword evidence="6" id="KW-0677">Repeat</keyword>
<keyword evidence="13" id="KW-1185">Reference proteome</keyword>
<dbReference type="Gene3D" id="1.25.40.470">
    <property type="match status" value="1"/>
</dbReference>
<keyword evidence="8" id="KW-0653">Protein transport</keyword>
<dbReference type="GO" id="GO:0015031">
    <property type="term" value="P:protein transport"/>
    <property type="evidence" value="ECO:0007669"/>
    <property type="project" value="UniProtKB-KW"/>
</dbReference>
<keyword evidence="7" id="KW-0931">ER-Golgi transport</keyword>
<evidence type="ECO:0000313" key="12">
    <source>
        <dbReference type="EMBL" id="KAL3514719.1"/>
    </source>
</evidence>
<evidence type="ECO:0000256" key="9">
    <source>
        <dbReference type="ARBA" id="ARBA00023034"/>
    </source>
</evidence>
<dbReference type="Pfam" id="PF23953">
    <property type="entry name" value="TPR_COPA_B"/>
    <property type="match status" value="1"/>
</dbReference>
<protein>
    <recommendedName>
        <fullName evidence="11">COPA/B TPR domain-containing protein</fullName>
    </recommendedName>
</protein>
<dbReference type="GO" id="GO:0016192">
    <property type="term" value="P:vesicle-mediated transport"/>
    <property type="evidence" value="ECO:0007669"/>
    <property type="project" value="UniProtKB-KW"/>
</dbReference>
<sequence length="167" mass="18363">MIRNSKFGGKTMVAYLLQKGFPEVALHFAKEKLTRFNSAHGGQNTEIAVDSAKEIAGIDDWYRLGEEALRRRNTGILECAYQCTKNVGKLSFLYLIIGNLGKLSKMTKIAKDKNDDMAQFHNALCLGDLHERVKILANAGHLPLAYITASVHGIHDVAEHLAAELGG</sequence>
<dbReference type="InterPro" id="IPR056176">
    <property type="entry name" value="TPR_COPA_B"/>
</dbReference>
<accession>A0ABD2Z786</accession>
<evidence type="ECO:0000256" key="8">
    <source>
        <dbReference type="ARBA" id="ARBA00022927"/>
    </source>
</evidence>
<comment type="caution">
    <text evidence="12">The sequence shown here is derived from an EMBL/GenBank/DDBJ whole genome shotgun (WGS) entry which is preliminary data.</text>
</comment>
<evidence type="ECO:0000256" key="10">
    <source>
        <dbReference type="ARBA" id="ARBA00023136"/>
    </source>
</evidence>
<comment type="subcellular location">
    <subcellularLocation>
        <location evidence="2">Cytoplasm</location>
    </subcellularLocation>
    <subcellularLocation>
        <location evidence="1">Golgi apparatus membrane</location>
        <topology evidence="1">Peripheral membrane protein</topology>
        <orientation evidence="1">Cytoplasmic side</orientation>
    </subcellularLocation>
</comment>
<gene>
    <name evidence="12" type="ORF">ACH5RR_027436</name>
</gene>
<evidence type="ECO:0000313" key="13">
    <source>
        <dbReference type="Proteomes" id="UP001630127"/>
    </source>
</evidence>
<keyword evidence="5" id="KW-0853">WD repeat</keyword>
<organism evidence="12 13">
    <name type="scientific">Cinchona calisaya</name>
    <dbReference type="NCBI Taxonomy" id="153742"/>
    <lineage>
        <taxon>Eukaryota</taxon>
        <taxon>Viridiplantae</taxon>
        <taxon>Streptophyta</taxon>
        <taxon>Embryophyta</taxon>
        <taxon>Tracheophyta</taxon>
        <taxon>Spermatophyta</taxon>
        <taxon>Magnoliopsida</taxon>
        <taxon>eudicotyledons</taxon>
        <taxon>Gunneridae</taxon>
        <taxon>Pentapetalae</taxon>
        <taxon>asterids</taxon>
        <taxon>lamiids</taxon>
        <taxon>Gentianales</taxon>
        <taxon>Rubiaceae</taxon>
        <taxon>Cinchonoideae</taxon>
        <taxon>Cinchoneae</taxon>
        <taxon>Cinchona</taxon>
    </lineage>
</organism>
<evidence type="ECO:0000256" key="5">
    <source>
        <dbReference type="ARBA" id="ARBA00022574"/>
    </source>
</evidence>
<keyword evidence="9" id="KW-0333">Golgi apparatus</keyword>
<evidence type="ECO:0000256" key="7">
    <source>
        <dbReference type="ARBA" id="ARBA00022892"/>
    </source>
</evidence>
<keyword evidence="10" id="KW-0472">Membrane</keyword>
<reference evidence="12 13" key="1">
    <citation type="submission" date="2024-11" db="EMBL/GenBank/DDBJ databases">
        <title>A near-complete genome assembly of Cinchona calisaya.</title>
        <authorList>
            <person name="Lian D.C."/>
            <person name="Zhao X.W."/>
            <person name="Wei L."/>
        </authorList>
    </citation>
    <scope>NUCLEOTIDE SEQUENCE [LARGE SCALE GENOMIC DNA]</scope>
    <source>
        <tissue evidence="12">Nenye</tissue>
    </source>
</reference>
<dbReference type="EMBL" id="JBJUIK010000011">
    <property type="protein sequence ID" value="KAL3514719.1"/>
    <property type="molecule type" value="Genomic_DNA"/>
</dbReference>
<dbReference type="Proteomes" id="UP001630127">
    <property type="component" value="Unassembled WGS sequence"/>
</dbReference>
<evidence type="ECO:0000259" key="11">
    <source>
        <dbReference type="Pfam" id="PF23953"/>
    </source>
</evidence>
<keyword evidence="3" id="KW-0813">Transport</keyword>
<evidence type="ECO:0000256" key="2">
    <source>
        <dbReference type="ARBA" id="ARBA00004496"/>
    </source>
</evidence>
<evidence type="ECO:0000256" key="4">
    <source>
        <dbReference type="ARBA" id="ARBA00022490"/>
    </source>
</evidence>
<dbReference type="AlphaFoldDB" id="A0ABD2Z786"/>
<evidence type="ECO:0000256" key="1">
    <source>
        <dbReference type="ARBA" id="ARBA00004255"/>
    </source>
</evidence>
<proteinExistence type="predicted"/>